<dbReference type="PANTHER" id="PTHR34107">
    <property type="entry name" value="SLL0198 PROTEIN-RELATED"/>
    <property type="match status" value="1"/>
</dbReference>
<dbReference type="Proteomes" id="UP000238762">
    <property type="component" value="Unassembled WGS sequence"/>
</dbReference>
<dbReference type="SUPFAM" id="SSF52980">
    <property type="entry name" value="Restriction endonuclease-like"/>
    <property type="match status" value="1"/>
</dbReference>
<evidence type="ECO:0000313" key="3">
    <source>
        <dbReference type="Proteomes" id="UP000238762"/>
    </source>
</evidence>
<dbReference type="Pfam" id="PF05685">
    <property type="entry name" value="Uma2"/>
    <property type="match status" value="1"/>
</dbReference>
<dbReference type="OrthoDB" id="461333at2"/>
<keyword evidence="3" id="KW-1185">Reference proteome</keyword>
<sequence>MVQTLPKTPTLEEFLTLPETKPASEFINGKITQKPMPQGQHSRIQQKLTAVINLVLEDPKIALALPELRCTFGNRSTVPDVVVFTWERLATNDDGTIANQFTTAPDWTIEILSPEQTTTRVTRNILHCLAHGTQIGWLIDPNEKLIFTYTRDRTPCYFEVATDILPVPEFAPGLQLTLGQIFDWLQVR</sequence>
<reference evidence="2 3" key="1">
    <citation type="submission" date="2018-02" db="EMBL/GenBank/DDBJ databases">
        <authorList>
            <person name="Cohen D.B."/>
            <person name="Kent A.D."/>
        </authorList>
    </citation>
    <scope>NUCLEOTIDE SEQUENCE [LARGE SCALE GENOMIC DNA]</scope>
    <source>
        <strain evidence="2 3">CCAP 1448/3</strain>
    </source>
</reference>
<name>A0A2T1C443_9CYAN</name>
<dbReference type="InterPro" id="IPR012296">
    <property type="entry name" value="Nuclease_put_TT1808"/>
</dbReference>
<evidence type="ECO:0000259" key="1">
    <source>
        <dbReference type="Pfam" id="PF05685"/>
    </source>
</evidence>
<dbReference type="RefSeq" id="WP_106288566.1">
    <property type="nucleotide sequence ID" value="NZ_CAWNTC010000026.1"/>
</dbReference>
<organism evidence="2 3">
    <name type="scientific">Merismopedia glauca CCAP 1448/3</name>
    <dbReference type="NCBI Taxonomy" id="1296344"/>
    <lineage>
        <taxon>Bacteria</taxon>
        <taxon>Bacillati</taxon>
        <taxon>Cyanobacteriota</taxon>
        <taxon>Cyanophyceae</taxon>
        <taxon>Synechococcales</taxon>
        <taxon>Merismopediaceae</taxon>
        <taxon>Merismopedia</taxon>
    </lineage>
</organism>
<comment type="caution">
    <text evidence="2">The sequence shown here is derived from an EMBL/GenBank/DDBJ whole genome shotgun (WGS) entry which is preliminary data.</text>
</comment>
<dbReference type="AlphaFoldDB" id="A0A2T1C443"/>
<dbReference type="CDD" id="cd06260">
    <property type="entry name" value="DUF820-like"/>
    <property type="match status" value="1"/>
</dbReference>
<dbReference type="InterPro" id="IPR011335">
    <property type="entry name" value="Restrct_endonuc-II-like"/>
</dbReference>
<dbReference type="EMBL" id="PVWJ01000042">
    <property type="protein sequence ID" value="PSB03050.1"/>
    <property type="molecule type" value="Genomic_DNA"/>
</dbReference>
<reference evidence="2 3" key="2">
    <citation type="submission" date="2018-03" db="EMBL/GenBank/DDBJ databases">
        <title>The ancient ancestry and fast evolution of plastids.</title>
        <authorList>
            <person name="Moore K.R."/>
            <person name="Magnabosco C."/>
            <person name="Momper L."/>
            <person name="Gold D.A."/>
            <person name="Bosak T."/>
            <person name="Fournier G.P."/>
        </authorList>
    </citation>
    <scope>NUCLEOTIDE SEQUENCE [LARGE SCALE GENOMIC DNA]</scope>
    <source>
        <strain evidence="2 3">CCAP 1448/3</strain>
    </source>
</reference>
<accession>A0A2T1C443</accession>
<gene>
    <name evidence="2" type="ORF">C7B64_10320</name>
</gene>
<dbReference type="PANTHER" id="PTHR34107:SF8">
    <property type="entry name" value="UNIDENTIFIED OPEN READING FRAME"/>
    <property type="match status" value="1"/>
</dbReference>
<dbReference type="InterPro" id="IPR008538">
    <property type="entry name" value="Uma2"/>
</dbReference>
<proteinExistence type="predicted"/>
<dbReference type="Gene3D" id="3.90.1570.10">
    <property type="entry name" value="tt1808, chain A"/>
    <property type="match status" value="1"/>
</dbReference>
<evidence type="ECO:0000313" key="2">
    <source>
        <dbReference type="EMBL" id="PSB03050.1"/>
    </source>
</evidence>
<feature type="domain" description="Putative restriction endonuclease" evidence="1">
    <location>
        <begin position="11"/>
        <end position="178"/>
    </location>
</feature>
<protein>
    <recommendedName>
        <fullName evidence="1">Putative restriction endonuclease domain-containing protein</fullName>
    </recommendedName>
</protein>